<dbReference type="PROSITE" id="PS50943">
    <property type="entry name" value="HTH_CROC1"/>
    <property type="match status" value="1"/>
</dbReference>
<dbReference type="RefSeq" id="WP_354087583.1">
    <property type="nucleotide sequence ID" value="NZ_JBEPTF010000001.1"/>
</dbReference>
<feature type="domain" description="HTH cro/C1-type" evidence="2">
    <location>
        <begin position="19"/>
        <end position="74"/>
    </location>
</feature>
<accession>A0ABV2R8K7</accession>
<gene>
    <name evidence="3" type="ORF">ABIE19_000547</name>
</gene>
<dbReference type="InterPro" id="IPR010982">
    <property type="entry name" value="Lambda_DNA-bd_dom_sf"/>
</dbReference>
<dbReference type="SMART" id="SM00530">
    <property type="entry name" value="HTH_XRE"/>
    <property type="match status" value="1"/>
</dbReference>
<evidence type="ECO:0000313" key="3">
    <source>
        <dbReference type="EMBL" id="MET4682638.1"/>
    </source>
</evidence>
<reference evidence="3 4" key="1">
    <citation type="submission" date="2024-06" db="EMBL/GenBank/DDBJ databases">
        <title>Sorghum-associated microbial communities from plants grown in Nebraska, USA.</title>
        <authorList>
            <person name="Schachtman D."/>
        </authorList>
    </citation>
    <scope>NUCLEOTIDE SEQUENCE [LARGE SCALE GENOMIC DNA]</scope>
    <source>
        <strain evidence="3 4">2814</strain>
    </source>
</reference>
<keyword evidence="4" id="KW-1185">Reference proteome</keyword>
<comment type="caution">
    <text evidence="3">The sequence shown here is derived from an EMBL/GenBank/DDBJ whole genome shotgun (WGS) entry which is preliminary data.</text>
</comment>
<feature type="region of interest" description="Disordered" evidence="1">
    <location>
        <begin position="92"/>
        <end position="114"/>
    </location>
</feature>
<proteinExistence type="predicted"/>
<dbReference type="Gene3D" id="1.10.260.40">
    <property type="entry name" value="lambda repressor-like DNA-binding domains"/>
    <property type="match status" value="1"/>
</dbReference>
<organism evidence="3 4">
    <name type="scientific">Brevundimonas faecalis</name>
    <dbReference type="NCBI Taxonomy" id="947378"/>
    <lineage>
        <taxon>Bacteria</taxon>
        <taxon>Pseudomonadati</taxon>
        <taxon>Pseudomonadota</taxon>
        <taxon>Alphaproteobacteria</taxon>
        <taxon>Caulobacterales</taxon>
        <taxon>Caulobacteraceae</taxon>
        <taxon>Brevundimonas</taxon>
    </lineage>
</organism>
<dbReference type="CDD" id="cd00093">
    <property type="entry name" value="HTH_XRE"/>
    <property type="match status" value="1"/>
</dbReference>
<evidence type="ECO:0000256" key="1">
    <source>
        <dbReference type="SAM" id="MobiDB-lite"/>
    </source>
</evidence>
<evidence type="ECO:0000313" key="4">
    <source>
        <dbReference type="Proteomes" id="UP001549313"/>
    </source>
</evidence>
<protein>
    <submittedName>
        <fullName evidence="3">Transcriptional regulator with XRE-family HTH domain</fullName>
    </submittedName>
</protein>
<evidence type="ECO:0000259" key="2">
    <source>
        <dbReference type="PROSITE" id="PS50943"/>
    </source>
</evidence>
<dbReference type="EMBL" id="JBEPTF010000001">
    <property type="protein sequence ID" value="MET4682638.1"/>
    <property type="molecule type" value="Genomic_DNA"/>
</dbReference>
<dbReference type="Proteomes" id="UP001549313">
    <property type="component" value="Unassembled WGS sequence"/>
</dbReference>
<sequence>MAEAETDLVRRARVLGERLAAQRLTRNLTQRQLSEDAGVGINTLRRLEAGENASLDTLLRVMDALGLGDRIETLAPPVDVRPVDRVRLAAATERRRATGAGAKPAEPWTWGDEE</sequence>
<dbReference type="Pfam" id="PF13560">
    <property type="entry name" value="HTH_31"/>
    <property type="match status" value="1"/>
</dbReference>
<name>A0ABV2R8K7_9CAUL</name>
<dbReference type="InterPro" id="IPR001387">
    <property type="entry name" value="Cro/C1-type_HTH"/>
</dbReference>
<dbReference type="SUPFAM" id="SSF47413">
    <property type="entry name" value="lambda repressor-like DNA-binding domains"/>
    <property type="match status" value="1"/>
</dbReference>